<protein>
    <submittedName>
        <fullName evidence="1">DNA polymerase III subunit alpha</fullName>
        <ecNumber evidence="1">2.7.7.7</ecNumber>
    </submittedName>
</protein>
<dbReference type="GO" id="GO:0003887">
    <property type="term" value="F:DNA-directed DNA polymerase activity"/>
    <property type="evidence" value="ECO:0007669"/>
    <property type="project" value="UniProtKB-EC"/>
</dbReference>
<organism evidence="1 2">
    <name type="scientific">Mannheimia haemolytica</name>
    <name type="common">Pasteurella haemolytica</name>
    <dbReference type="NCBI Taxonomy" id="75985"/>
    <lineage>
        <taxon>Bacteria</taxon>
        <taxon>Pseudomonadati</taxon>
        <taxon>Pseudomonadota</taxon>
        <taxon>Gammaproteobacteria</taxon>
        <taxon>Pasteurellales</taxon>
        <taxon>Pasteurellaceae</taxon>
        <taxon>Mannheimia</taxon>
    </lineage>
</organism>
<evidence type="ECO:0000313" key="1">
    <source>
        <dbReference type="EMBL" id="STY64497.1"/>
    </source>
</evidence>
<name>A0A378N9G4_MANHA</name>
<dbReference type="EC" id="2.7.7.7" evidence="1"/>
<keyword evidence="1" id="KW-0548">Nucleotidyltransferase</keyword>
<dbReference type="CDD" id="cd04485">
    <property type="entry name" value="DnaE_OBF"/>
    <property type="match status" value="1"/>
</dbReference>
<dbReference type="EMBL" id="UGPN01000002">
    <property type="protein sequence ID" value="STY64497.1"/>
    <property type="molecule type" value="Genomic_DNA"/>
</dbReference>
<gene>
    <name evidence="1" type="primary">dnaE_2</name>
    <name evidence="1" type="ORF">NCTC10638_03679</name>
</gene>
<dbReference type="AlphaFoldDB" id="A0A378N9G4"/>
<keyword evidence="1" id="KW-0808">Transferase</keyword>
<accession>A0A378N9G4</accession>
<proteinExistence type="predicted"/>
<dbReference type="Proteomes" id="UP000254802">
    <property type="component" value="Unassembled WGS sequence"/>
</dbReference>
<reference evidence="1 2" key="1">
    <citation type="submission" date="2018-06" db="EMBL/GenBank/DDBJ databases">
        <authorList>
            <consortium name="Pathogen Informatics"/>
            <person name="Doyle S."/>
        </authorList>
    </citation>
    <scope>NUCLEOTIDE SEQUENCE [LARGE SCALE GENOMIC DNA]</scope>
    <source>
        <strain evidence="1 2">NCTC10638</strain>
    </source>
</reference>
<sequence length="62" mass="6996">MASRVAVTKRGSRIGIATIEDRSGKLDITLFSEALENFGHLMQQDKLLWQQVRYSLMISAVD</sequence>
<evidence type="ECO:0000313" key="2">
    <source>
        <dbReference type="Proteomes" id="UP000254802"/>
    </source>
</evidence>